<dbReference type="Proteomes" id="UP000034681">
    <property type="component" value="Unassembled WGS sequence"/>
</dbReference>
<evidence type="ECO:0000313" key="1">
    <source>
        <dbReference type="EMBL" id="KKI98873.1"/>
    </source>
</evidence>
<accession>A0A0M2PW38</accession>
<dbReference type="AlphaFoldDB" id="A0A0M2PW38"/>
<reference evidence="1" key="1">
    <citation type="submission" date="2012-04" db="EMBL/GenBank/DDBJ databases">
        <authorList>
            <person name="Borisov I.G."/>
            <person name="Ivanikova N.V."/>
            <person name="Pinevich A.V."/>
        </authorList>
    </citation>
    <scope>NUCLEOTIDE SEQUENCE [LARGE SCALE GENOMIC DNA]</scope>
    <source>
        <strain evidence="1">CALU 1027</strain>
    </source>
</reference>
<protein>
    <submittedName>
        <fullName evidence="1">Uncharacterized protein</fullName>
    </submittedName>
</protein>
<evidence type="ECO:0000313" key="2">
    <source>
        <dbReference type="Proteomes" id="UP000034681"/>
    </source>
</evidence>
<sequence>MVADNGDLELVAENGGRKWWPKMVAENGGRKWWPKKRIDKRTGQRYIRYSWLEKCGIKGQRPFQSVYCVPIATSVVLRSLGLKSRSPYLWGDTGEHSLSPDRLRFLKFLMAQSRFRIVLVPVSDEKLERYSLVFL</sequence>
<gene>
    <name evidence="1" type="ORF">PROH_13570</name>
</gene>
<dbReference type="EMBL" id="AJTX02000006">
    <property type="protein sequence ID" value="KKI98873.1"/>
    <property type="molecule type" value="Genomic_DNA"/>
</dbReference>
<organism evidence="1 2">
    <name type="scientific">Prochlorothrix hollandica PCC 9006 = CALU 1027</name>
    <dbReference type="NCBI Taxonomy" id="317619"/>
    <lineage>
        <taxon>Bacteria</taxon>
        <taxon>Bacillati</taxon>
        <taxon>Cyanobacteriota</taxon>
        <taxon>Cyanophyceae</taxon>
        <taxon>Prochlorotrichales</taxon>
        <taxon>Prochlorotrichaceae</taxon>
        <taxon>Prochlorothrix</taxon>
    </lineage>
</organism>
<comment type="caution">
    <text evidence="1">The sequence shown here is derived from an EMBL/GenBank/DDBJ whole genome shotgun (WGS) entry which is preliminary data.</text>
</comment>
<name>A0A0M2PW38_PROHO</name>
<proteinExistence type="predicted"/>
<keyword evidence="2" id="KW-1185">Reference proteome</keyword>